<keyword evidence="3" id="KW-1185">Reference proteome</keyword>
<dbReference type="PANTHER" id="PTHR40618">
    <property type="entry name" value="B-ZIP TRANSCRIPTION FACTOR (EUROFUNG)-RELATED"/>
    <property type="match status" value="1"/>
</dbReference>
<sequence>MEKTNSADEGTSGSASKPTEAGSRPRGRPKKQSENLAIELQRARVRRAQKAYRARKENHVTELEEKCRELDGVIEDMTNTFVAFSDNLLGSENIGLETNKKLKETMKKFLVLSEKATRDPWEPLPSFDENNELPAPDETIDSKRSASIGTVIYEPQSQSMSTAPVFFGIDPILRSNVNVQQTPGLYGMNITNPPDMYPHANNLWDLQPQHDHNHNCIIPYVIAGRDSFASRLFYSTIVRALRSLRGEGPADDASKIFRFKFQYWKPQKVQAKLDRVLDTLLHGTCQMLGNNREAMETEEEIRKVKALILRQIQIAGGSEEDYLPAWNVEQYLKSKWRLSLDSNWVKLQPFALLSNAGYGDTTIKSETYEKYERFAPTMVPGFSQQKQVVWDVSRLVEKLQELTVTIGEGPRWHYRDIDAAVEGFLEEHQGK</sequence>
<feature type="region of interest" description="Disordered" evidence="1">
    <location>
        <begin position="1"/>
        <end position="37"/>
    </location>
</feature>
<protein>
    <recommendedName>
        <fullName evidence="4">BZIP domain-containing protein</fullName>
    </recommendedName>
</protein>
<dbReference type="PANTHER" id="PTHR40618:SF1">
    <property type="entry name" value="B-ZIP TRANSCRIPTION FACTOR (EUROFUNG)"/>
    <property type="match status" value="1"/>
</dbReference>
<dbReference type="GO" id="GO:0003700">
    <property type="term" value="F:DNA-binding transcription factor activity"/>
    <property type="evidence" value="ECO:0007669"/>
    <property type="project" value="InterPro"/>
</dbReference>
<name>A0A2J6S133_HYAVF</name>
<dbReference type="SUPFAM" id="SSF57959">
    <property type="entry name" value="Leucine zipper domain"/>
    <property type="match status" value="1"/>
</dbReference>
<dbReference type="InterPro" id="IPR046347">
    <property type="entry name" value="bZIP_sf"/>
</dbReference>
<accession>A0A2J6S133</accession>
<dbReference type="Proteomes" id="UP000235786">
    <property type="component" value="Unassembled WGS sequence"/>
</dbReference>
<evidence type="ECO:0000313" key="2">
    <source>
        <dbReference type="EMBL" id="PMD44483.1"/>
    </source>
</evidence>
<dbReference type="Gene3D" id="1.20.5.170">
    <property type="match status" value="1"/>
</dbReference>
<evidence type="ECO:0000313" key="3">
    <source>
        <dbReference type="Proteomes" id="UP000235786"/>
    </source>
</evidence>
<evidence type="ECO:0008006" key="4">
    <source>
        <dbReference type="Google" id="ProtNLM"/>
    </source>
</evidence>
<dbReference type="EMBL" id="KZ613941">
    <property type="protein sequence ID" value="PMD44483.1"/>
    <property type="molecule type" value="Genomic_DNA"/>
</dbReference>
<gene>
    <name evidence="2" type="ORF">L207DRAFT_630821</name>
</gene>
<feature type="region of interest" description="Disordered" evidence="1">
    <location>
        <begin position="121"/>
        <end position="140"/>
    </location>
</feature>
<proteinExistence type="predicted"/>
<organism evidence="2 3">
    <name type="scientific">Hyaloscypha variabilis (strain UAMH 11265 / GT02V1 / F)</name>
    <name type="common">Meliniomyces variabilis</name>
    <dbReference type="NCBI Taxonomy" id="1149755"/>
    <lineage>
        <taxon>Eukaryota</taxon>
        <taxon>Fungi</taxon>
        <taxon>Dikarya</taxon>
        <taxon>Ascomycota</taxon>
        <taxon>Pezizomycotina</taxon>
        <taxon>Leotiomycetes</taxon>
        <taxon>Helotiales</taxon>
        <taxon>Hyaloscyphaceae</taxon>
        <taxon>Hyaloscypha</taxon>
        <taxon>Hyaloscypha variabilis</taxon>
    </lineage>
</organism>
<reference evidence="2 3" key="1">
    <citation type="submission" date="2016-04" db="EMBL/GenBank/DDBJ databases">
        <title>A degradative enzymes factory behind the ericoid mycorrhizal symbiosis.</title>
        <authorList>
            <consortium name="DOE Joint Genome Institute"/>
            <person name="Martino E."/>
            <person name="Morin E."/>
            <person name="Grelet G."/>
            <person name="Kuo A."/>
            <person name="Kohler A."/>
            <person name="Daghino S."/>
            <person name="Barry K."/>
            <person name="Choi C."/>
            <person name="Cichocki N."/>
            <person name="Clum A."/>
            <person name="Copeland A."/>
            <person name="Hainaut M."/>
            <person name="Haridas S."/>
            <person name="Labutti K."/>
            <person name="Lindquist E."/>
            <person name="Lipzen A."/>
            <person name="Khouja H.-R."/>
            <person name="Murat C."/>
            <person name="Ohm R."/>
            <person name="Olson A."/>
            <person name="Spatafora J."/>
            <person name="Veneault-Fourrey C."/>
            <person name="Henrissat B."/>
            <person name="Grigoriev I."/>
            <person name="Martin F."/>
            <person name="Perotto S."/>
        </authorList>
    </citation>
    <scope>NUCLEOTIDE SEQUENCE [LARGE SCALE GENOMIC DNA]</scope>
    <source>
        <strain evidence="2 3">F</strain>
    </source>
</reference>
<dbReference type="AlphaFoldDB" id="A0A2J6S133"/>
<dbReference type="OrthoDB" id="3555317at2759"/>
<evidence type="ECO:0000256" key="1">
    <source>
        <dbReference type="SAM" id="MobiDB-lite"/>
    </source>
</evidence>
<feature type="compositionally biased region" description="Polar residues" evidence="1">
    <location>
        <begin position="7"/>
        <end position="17"/>
    </location>
</feature>
<dbReference type="CDD" id="cd14688">
    <property type="entry name" value="bZIP_YAP"/>
    <property type="match status" value="1"/>
</dbReference>
<dbReference type="STRING" id="1149755.A0A2J6S133"/>